<dbReference type="AlphaFoldDB" id="X0WV95"/>
<reference evidence="1" key="1">
    <citation type="journal article" date="2014" name="Front. Microbiol.">
        <title>High frequency of phylogenetically diverse reductive dehalogenase-homologous genes in deep subseafloor sedimentary metagenomes.</title>
        <authorList>
            <person name="Kawai M."/>
            <person name="Futagami T."/>
            <person name="Toyoda A."/>
            <person name="Takaki Y."/>
            <person name="Nishi S."/>
            <person name="Hori S."/>
            <person name="Arai W."/>
            <person name="Tsubouchi T."/>
            <person name="Morono Y."/>
            <person name="Uchiyama I."/>
            <person name="Ito T."/>
            <person name="Fujiyama A."/>
            <person name="Inagaki F."/>
            <person name="Takami H."/>
        </authorList>
    </citation>
    <scope>NUCLEOTIDE SEQUENCE</scope>
    <source>
        <strain evidence="1">Expedition CK06-06</strain>
    </source>
</reference>
<evidence type="ECO:0000313" key="1">
    <source>
        <dbReference type="EMBL" id="GAG34575.1"/>
    </source>
</evidence>
<gene>
    <name evidence="1" type="ORF">S01H1_68749</name>
</gene>
<accession>X0WV95</accession>
<proteinExistence type="predicted"/>
<feature type="non-terminal residue" evidence="1">
    <location>
        <position position="1"/>
    </location>
</feature>
<organism evidence="1">
    <name type="scientific">marine sediment metagenome</name>
    <dbReference type="NCBI Taxonomy" id="412755"/>
    <lineage>
        <taxon>unclassified sequences</taxon>
        <taxon>metagenomes</taxon>
        <taxon>ecological metagenomes</taxon>
    </lineage>
</organism>
<sequence>YNLEDKYALVRDGEELLYGVAGKAENNFLVIHTRDPNHIKLLNALPLEVWIRSRKV</sequence>
<protein>
    <submittedName>
        <fullName evidence="1">Uncharacterized protein</fullName>
    </submittedName>
</protein>
<dbReference type="EMBL" id="BARS01045603">
    <property type="protein sequence ID" value="GAG34575.1"/>
    <property type="molecule type" value="Genomic_DNA"/>
</dbReference>
<comment type="caution">
    <text evidence="1">The sequence shown here is derived from an EMBL/GenBank/DDBJ whole genome shotgun (WGS) entry which is preliminary data.</text>
</comment>
<name>X0WV95_9ZZZZ</name>